<dbReference type="EMBL" id="NJAJ01000055">
    <property type="protein sequence ID" value="PHM60670.1"/>
    <property type="molecule type" value="Genomic_DNA"/>
</dbReference>
<proteinExistence type="predicted"/>
<organism evidence="1 2">
    <name type="scientific">Xenorhabdus stockiae</name>
    <dbReference type="NCBI Taxonomy" id="351614"/>
    <lineage>
        <taxon>Bacteria</taxon>
        <taxon>Pseudomonadati</taxon>
        <taxon>Pseudomonadota</taxon>
        <taxon>Gammaproteobacteria</taxon>
        <taxon>Enterobacterales</taxon>
        <taxon>Morganellaceae</taxon>
        <taxon>Xenorhabdus</taxon>
    </lineage>
</organism>
<name>A0A2D0KBC4_9GAMM</name>
<sequence>MKINQQEDGEVSFDCPVSSINVDTTNSVSDTTENGKDISIRTVIYSNGGKAVITTNNATKKFNFEGENVLASIASNGETPEAAILTIKSK</sequence>
<dbReference type="RefSeq" id="WP_099126032.1">
    <property type="nucleotide sequence ID" value="NZ_CAWNRH010000132.1"/>
</dbReference>
<reference evidence="1 2" key="1">
    <citation type="journal article" date="2017" name="Nat. Microbiol.">
        <title>Natural product diversity associated with the nematode symbionts Photorhabdus and Xenorhabdus.</title>
        <authorList>
            <person name="Tobias N.J."/>
            <person name="Wolff H."/>
            <person name="Djahanschiri B."/>
            <person name="Grundmann F."/>
            <person name="Kronenwerth M."/>
            <person name="Shi Y.M."/>
            <person name="Simonyi S."/>
            <person name="Grun P."/>
            <person name="Shapiro-Ilan D."/>
            <person name="Pidot S.J."/>
            <person name="Stinear T.P."/>
            <person name="Ebersberger I."/>
            <person name="Bode H.B."/>
        </authorList>
    </citation>
    <scope>NUCLEOTIDE SEQUENCE [LARGE SCALE GENOMIC DNA]</scope>
    <source>
        <strain evidence="1 2">DSM 17904</strain>
    </source>
</reference>
<evidence type="ECO:0000313" key="1">
    <source>
        <dbReference type="EMBL" id="PHM60670.1"/>
    </source>
</evidence>
<keyword evidence="2" id="KW-1185">Reference proteome</keyword>
<accession>A0A2D0KBC4</accession>
<comment type="caution">
    <text evidence="1">The sequence shown here is derived from an EMBL/GenBank/DDBJ whole genome shotgun (WGS) entry which is preliminary data.</text>
</comment>
<evidence type="ECO:0000313" key="2">
    <source>
        <dbReference type="Proteomes" id="UP000222366"/>
    </source>
</evidence>
<protein>
    <submittedName>
        <fullName evidence="1">Uncharacterized protein</fullName>
    </submittedName>
</protein>
<gene>
    <name evidence="1" type="ORF">Xsto_03781</name>
</gene>
<dbReference type="AlphaFoldDB" id="A0A2D0KBC4"/>
<dbReference type="Proteomes" id="UP000222366">
    <property type="component" value="Unassembled WGS sequence"/>
</dbReference>